<name>A0AAP0LG49_9ROSI</name>
<dbReference type="AlphaFoldDB" id="A0AAP0LG49"/>
<evidence type="ECO:0000313" key="2">
    <source>
        <dbReference type="EMBL" id="KAK9174645.1"/>
    </source>
</evidence>
<dbReference type="PANTHER" id="PTHR31060:SF4">
    <property type="entry name" value="1,8-CINEOLE SYNTHASE"/>
    <property type="match status" value="1"/>
</dbReference>
<organism evidence="2 3">
    <name type="scientific">Citrus x changshan-huyou</name>
    <dbReference type="NCBI Taxonomy" id="2935761"/>
    <lineage>
        <taxon>Eukaryota</taxon>
        <taxon>Viridiplantae</taxon>
        <taxon>Streptophyta</taxon>
        <taxon>Embryophyta</taxon>
        <taxon>Tracheophyta</taxon>
        <taxon>Spermatophyta</taxon>
        <taxon>Magnoliopsida</taxon>
        <taxon>eudicotyledons</taxon>
        <taxon>Gunneridae</taxon>
        <taxon>Pentapetalae</taxon>
        <taxon>rosids</taxon>
        <taxon>malvids</taxon>
        <taxon>Sapindales</taxon>
        <taxon>Rutaceae</taxon>
        <taxon>Aurantioideae</taxon>
        <taxon>Citrus</taxon>
    </lineage>
</organism>
<dbReference type="EMBL" id="JBCGBO010000026">
    <property type="protein sequence ID" value="KAK9174645.1"/>
    <property type="molecule type" value="Genomic_DNA"/>
</dbReference>
<protein>
    <recommendedName>
        <fullName evidence="4">1,8-cineole synthase</fullName>
    </recommendedName>
</protein>
<keyword evidence="1" id="KW-1133">Transmembrane helix</keyword>
<reference evidence="2 3" key="1">
    <citation type="submission" date="2024-05" db="EMBL/GenBank/DDBJ databases">
        <title>Haplotype-resolved chromosome-level genome assembly of Huyou (Citrus changshanensis).</title>
        <authorList>
            <person name="Miao C."/>
            <person name="Chen W."/>
            <person name="Wu Y."/>
            <person name="Wang L."/>
            <person name="Zhao S."/>
            <person name="Grierson D."/>
            <person name="Xu C."/>
            <person name="Chen K."/>
        </authorList>
    </citation>
    <scope>NUCLEOTIDE SEQUENCE [LARGE SCALE GENOMIC DNA]</scope>
    <source>
        <strain evidence="2">01-14</strain>
        <tissue evidence="2">Leaf</tissue>
    </source>
</reference>
<dbReference type="PANTHER" id="PTHR31060">
    <property type="entry name" value="OSJNBA0011J08.25 PROTEIN-RELATED"/>
    <property type="match status" value="1"/>
</dbReference>
<dbReference type="Proteomes" id="UP001428341">
    <property type="component" value="Unassembled WGS sequence"/>
</dbReference>
<comment type="caution">
    <text evidence="2">The sequence shown here is derived from an EMBL/GenBank/DDBJ whole genome shotgun (WGS) entry which is preliminary data.</text>
</comment>
<keyword evidence="1" id="KW-0812">Transmembrane</keyword>
<sequence length="373" mass="41712">MGMMENTPSSISVAPLLLRNLATSIFIYADKSFLSLARKYKLLEIIRCILITFFLFILRLLPSFLPSFFNSNSLYIYAPKKDNYVSASASPSADSGIARALSQLLSILNDIPVNSRKYQVVRSLAERLIDENHKDNIQALHEVNRTVLSVAFSRTLGQLEAAVLELGGCGDGVVPVQCRLNRVLRAVLTRFGLGSDEVNRSGVSAEKLAAELLWLAEKLAACGYIDDAVGKWASASNLACLALSAEPRLQSSLVKISAFFFKHAKDLSLEEPEEGKKEEQRKTKKKMLVSWLPLLCRGSNGVDVPVMSLNERAELEKVLEETIDMLEQEDEQEQVLSLWLHHFTYCSSADWPNLHASYARWYNASRKQLLLLQ</sequence>
<accession>A0AAP0LG49</accession>
<evidence type="ECO:0008006" key="4">
    <source>
        <dbReference type="Google" id="ProtNLM"/>
    </source>
</evidence>
<gene>
    <name evidence="2" type="ORF">WN944_029682</name>
</gene>
<keyword evidence="1" id="KW-0472">Membrane</keyword>
<feature type="transmembrane region" description="Helical" evidence="1">
    <location>
        <begin position="12"/>
        <end position="30"/>
    </location>
</feature>
<evidence type="ECO:0000256" key="1">
    <source>
        <dbReference type="SAM" id="Phobius"/>
    </source>
</evidence>
<proteinExistence type="predicted"/>
<keyword evidence="3" id="KW-1185">Reference proteome</keyword>
<feature type="transmembrane region" description="Helical" evidence="1">
    <location>
        <begin position="42"/>
        <end position="61"/>
    </location>
</feature>
<evidence type="ECO:0000313" key="3">
    <source>
        <dbReference type="Proteomes" id="UP001428341"/>
    </source>
</evidence>
<dbReference type="InterPro" id="IPR038920">
    <property type="entry name" value="At3g05675-like"/>
</dbReference>